<dbReference type="SUPFAM" id="SSF46955">
    <property type="entry name" value="Putative DNA-binding domain"/>
    <property type="match status" value="1"/>
</dbReference>
<evidence type="ECO:0000313" key="5">
    <source>
        <dbReference type="EMBL" id="KAF7769922.1"/>
    </source>
</evidence>
<keyword evidence="2" id="KW-0238">DNA-binding</keyword>
<evidence type="ECO:0000259" key="4">
    <source>
        <dbReference type="PROSITE" id="PS50937"/>
    </source>
</evidence>
<dbReference type="EMBL" id="AHBZ03000021">
    <property type="protein sequence ID" value="KAF7769922.1"/>
    <property type="molecule type" value="Genomic_DNA"/>
</dbReference>
<dbReference type="AlphaFoldDB" id="A0AAD4AHP6"/>
<dbReference type="CDD" id="cd04781">
    <property type="entry name" value="HTH_MerR-like_sg6"/>
    <property type="match status" value="1"/>
</dbReference>
<evidence type="ECO:0000256" key="1">
    <source>
        <dbReference type="ARBA" id="ARBA00023015"/>
    </source>
</evidence>
<dbReference type="Pfam" id="PF09278">
    <property type="entry name" value="MerR-DNA-bind"/>
    <property type="match status" value="1"/>
</dbReference>
<dbReference type="InterPro" id="IPR009061">
    <property type="entry name" value="DNA-bd_dom_put_sf"/>
</dbReference>
<dbReference type="RefSeq" id="WP_010364581.1">
    <property type="nucleotide sequence ID" value="NZ_AHBZ03000021.1"/>
</dbReference>
<dbReference type="Proteomes" id="UP000016487">
    <property type="component" value="Unassembled WGS sequence"/>
</dbReference>
<dbReference type="PANTHER" id="PTHR30204">
    <property type="entry name" value="REDOX-CYCLING DRUG-SENSING TRANSCRIPTIONAL ACTIVATOR SOXR"/>
    <property type="match status" value="1"/>
</dbReference>
<dbReference type="InterPro" id="IPR000551">
    <property type="entry name" value="MerR-type_HTH_dom"/>
</dbReference>
<dbReference type="InterPro" id="IPR047057">
    <property type="entry name" value="MerR_fam"/>
</dbReference>
<accession>A0AAD4AHP6</accession>
<keyword evidence="3" id="KW-0804">Transcription</keyword>
<dbReference type="Gene3D" id="1.10.1660.10">
    <property type="match status" value="1"/>
</dbReference>
<evidence type="ECO:0000256" key="2">
    <source>
        <dbReference type="ARBA" id="ARBA00023125"/>
    </source>
</evidence>
<keyword evidence="1" id="KW-0805">Transcription regulation</keyword>
<feature type="domain" description="HTH merR-type" evidence="4">
    <location>
        <begin position="4"/>
        <end position="72"/>
    </location>
</feature>
<dbReference type="InterPro" id="IPR015358">
    <property type="entry name" value="Tscrpt_reg_MerR_DNA-bd"/>
</dbReference>
<sequence>MHKTLDISEVVKRSGLPASTLRYYEDKGLIKSVGRNGLRRVFNEKVIDILASISLGQLAGLTLDDIGTMIINGDRVQIDRNKLTAKANEIEQTIAQLSAVCEGLRHAAICPEENHFDCPKFLKLLHSASQHTKKRNKL</sequence>
<protein>
    <recommendedName>
        <fullName evidence="4">HTH merR-type domain-containing protein</fullName>
    </recommendedName>
</protein>
<dbReference type="Pfam" id="PF00376">
    <property type="entry name" value="MerR"/>
    <property type="match status" value="1"/>
</dbReference>
<dbReference type="SMART" id="SM00422">
    <property type="entry name" value="HTH_MERR"/>
    <property type="match status" value="1"/>
</dbReference>
<proteinExistence type="predicted"/>
<comment type="caution">
    <text evidence="5">The sequence shown here is derived from an EMBL/GenBank/DDBJ whole genome shotgun (WGS) entry which is preliminary data.</text>
</comment>
<dbReference type="PROSITE" id="PS50937">
    <property type="entry name" value="HTH_MERR_2"/>
    <property type="match status" value="1"/>
</dbReference>
<name>A0AAD4AHP6_9GAMM</name>
<dbReference type="PANTHER" id="PTHR30204:SF97">
    <property type="entry name" value="MERR FAMILY REGULATORY PROTEIN"/>
    <property type="match status" value="1"/>
</dbReference>
<gene>
    <name evidence="5" type="ORF">PCIT_a2847</name>
</gene>
<reference evidence="5" key="1">
    <citation type="journal article" date="2012" name="J. Bacteriol.">
        <title>Genome sequences of type strains of seven species of the marine bacterium Pseudoalteromonas.</title>
        <authorList>
            <person name="Xie B.B."/>
            <person name="Shu Y.L."/>
            <person name="Qin Q.L."/>
            <person name="Rong J.C."/>
            <person name="Zhang X.Y."/>
            <person name="Chen X.L."/>
            <person name="Shi M."/>
            <person name="He H.L."/>
            <person name="Zhou B.C."/>
            <person name="Zhang Y.Z."/>
        </authorList>
    </citation>
    <scope>NUCLEOTIDE SEQUENCE</scope>
    <source>
        <strain evidence="5">DSM 8771</strain>
    </source>
</reference>
<dbReference type="GO" id="GO:0003677">
    <property type="term" value="F:DNA binding"/>
    <property type="evidence" value="ECO:0007669"/>
    <property type="project" value="UniProtKB-KW"/>
</dbReference>
<evidence type="ECO:0000256" key="3">
    <source>
        <dbReference type="ARBA" id="ARBA00023163"/>
    </source>
</evidence>
<reference evidence="5" key="2">
    <citation type="submission" date="2015-03" db="EMBL/GenBank/DDBJ databases">
        <title>Genome sequence of Pseudoalteromonas citrea.</title>
        <authorList>
            <person name="Xie B.-B."/>
            <person name="Rong J.-C."/>
            <person name="Qin Q.-L."/>
            <person name="Zhang Y.-Z."/>
        </authorList>
    </citation>
    <scope>NUCLEOTIDE SEQUENCE</scope>
    <source>
        <strain evidence="5">DSM 8771</strain>
    </source>
</reference>
<dbReference type="GO" id="GO:0003700">
    <property type="term" value="F:DNA-binding transcription factor activity"/>
    <property type="evidence" value="ECO:0007669"/>
    <property type="project" value="InterPro"/>
</dbReference>
<evidence type="ECO:0000313" key="6">
    <source>
        <dbReference type="Proteomes" id="UP000016487"/>
    </source>
</evidence>
<organism evidence="5 6">
    <name type="scientific">Pseudoalteromonas citrea</name>
    <dbReference type="NCBI Taxonomy" id="43655"/>
    <lineage>
        <taxon>Bacteria</taxon>
        <taxon>Pseudomonadati</taxon>
        <taxon>Pseudomonadota</taxon>
        <taxon>Gammaproteobacteria</taxon>
        <taxon>Alteromonadales</taxon>
        <taxon>Pseudoalteromonadaceae</taxon>
        <taxon>Pseudoalteromonas</taxon>
    </lineage>
</organism>